<evidence type="ECO:0000256" key="2">
    <source>
        <dbReference type="ARBA" id="ARBA00022692"/>
    </source>
</evidence>
<keyword evidence="4 5" id="KW-0472">Membrane</keyword>
<feature type="transmembrane region" description="Helical" evidence="5">
    <location>
        <begin position="251"/>
        <end position="276"/>
    </location>
</feature>
<feature type="transmembrane region" description="Helical" evidence="5">
    <location>
        <begin position="83"/>
        <end position="115"/>
    </location>
</feature>
<dbReference type="Proteomes" id="UP000585905">
    <property type="component" value="Unassembled WGS sequence"/>
</dbReference>
<protein>
    <submittedName>
        <fullName evidence="6">4-hydroxybenzoate polyprenyltransferase</fullName>
    </submittedName>
</protein>
<keyword evidence="2 5" id="KW-0812">Transmembrane</keyword>
<feature type="transmembrane region" description="Helical" evidence="5">
    <location>
        <begin position="127"/>
        <end position="149"/>
    </location>
</feature>
<evidence type="ECO:0000313" key="6">
    <source>
        <dbReference type="EMBL" id="MBA8847557.1"/>
    </source>
</evidence>
<keyword evidence="3 5" id="KW-1133">Transmembrane helix</keyword>
<accession>A0A839E7S1</accession>
<dbReference type="Gene3D" id="1.10.357.140">
    <property type="entry name" value="UbiA prenyltransferase"/>
    <property type="match status" value="1"/>
</dbReference>
<evidence type="ECO:0000256" key="3">
    <source>
        <dbReference type="ARBA" id="ARBA00022989"/>
    </source>
</evidence>
<dbReference type="EMBL" id="JACGWX010000002">
    <property type="protein sequence ID" value="MBA8847557.1"/>
    <property type="molecule type" value="Genomic_DNA"/>
</dbReference>
<dbReference type="Pfam" id="PF01040">
    <property type="entry name" value="UbiA"/>
    <property type="match status" value="1"/>
</dbReference>
<evidence type="ECO:0000313" key="7">
    <source>
        <dbReference type="Proteomes" id="UP000585905"/>
    </source>
</evidence>
<dbReference type="InterPro" id="IPR000537">
    <property type="entry name" value="UbiA_prenyltransferase"/>
</dbReference>
<dbReference type="RefSeq" id="WP_182490380.1">
    <property type="nucleotide sequence ID" value="NZ_BAAAOV010000010.1"/>
</dbReference>
<dbReference type="GO" id="GO:0016765">
    <property type="term" value="F:transferase activity, transferring alkyl or aryl (other than methyl) groups"/>
    <property type="evidence" value="ECO:0007669"/>
    <property type="project" value="InterPro"/>
</dbReference>
<feature type="transmembrane region" description="Helical" evidence="5">
    <location>
        <begin position="155"/>
        <end position="177"/>
    </location>
</feature>
<dbReference type="InterPro" id="IPR044878">
    <property type="entry name" value="UbiA_sf"/>
</dbReference>
<feature type="transmembrane region" description="Helical" evidence="5">
    <location>
        <begin position="223"/>
        <end position="244"/>
    </location>
</feature>
<reference evidence="6 7" key="1">
    <citation type="submission" date="2020-07" db="EMBL/GenBank/DDBJ databases">
        <title>Sequencing the genomes of 1000 actinobacteria strains.</title>
        <authorList>
            <person name="Klenk H.-P."/>
        </authorList>
    </citation>
    <scope>NUCLEOTIDE SEQUENCE [LARGE SCALE GENOMIC DNA]</scope>
    <source>
        <strain evidence="6 7">DSM 19663</strain>
    </source>
</reference>
<evidence type="ECO:0000256" key="4">
    <source>
        <dbReference type="ARBA" id="ARBA00023136"/>
    </source>
</evidence>
<feature type="transmembrane region" description="Helical" evidence="5">
    <location>
        <begin position="7"/>
        <end position="30"/>
    </location>
</feature>
<evidence type="ECO:0000256" key="1">
    <source>
        <dbReference type="ARBA" id="ARBA00004141"/>
    </source>
</evidence>
<gene>
    <name evidence="6" type="ORF">FHX53_001142</name>
</gene>
<dbReference type="GO" id="GO:0016020">
    <property type="term" value="C:membrane"/>
    <property type="evidence" value="ECO:0007669"/>
    <property type="project" value="UniProtKB-SubCell"/>
</dbReference>
<proteinExistence type="predicted"/>
<name>A0A839E7S1_9MICO</name>
<organism evidence="6 7">
    <name type="scientific">Microcella alkalica</name>
    <dbReference type="NCBI Taxonomy" id="355930"/>
    <lineage>
        <taxon>Bacteria</taxon>
        <taxon>Bacillati</taxon>
        <taxon>Actinomycetota</taxon>
        <taxon>Actinomycetes</taxon>
        <taxon>Micrococcales</taxon>
        <taxon>Microbacteriaceae</taxon>
        <taxon>Microcella</taxon>
    </lineage>
</organism>
<comment type="caution">
    <text evidence="6">The sequence shown here is derived from an EMBL/GenBank/DDBJ whole genome shotgun (WGS) entry which is preliminary data.</text>
</comment>
<keyword evidence="6" id="KW-0808">Transferase</keyword>
<dbReference type="AlphaFoldDB" id="A0A839E7S1"/>
<feature type="transmembrane region" description="Helical" evidence="5">
    <location>
        <begin position="198"/>
        <end position="217"/>
    </location>
</feature>
<evidence type="ECO:0000256" key="5">
    <source>
        <dbReference type="SAM" id="Phobius"/>
    </source>
</evidence>
<sequence>MVLRLRALVVAAHGGPTLVVSIVTLALGLASGLEPARSGLLAVTILLQQLSIGWSNDAIDAARDTVDGRADKPIARGDLDASLVLGLAIAAALGAVALSLLLGPGAAIAHAVFLISGWAYNVGLKRGLLATACYAVGFGALPLIVTLAGPDPRGAQWWAIATGALLGIAAHFANVLPDLEDDARHGIRALPHRVGARASGLVALGSLAVAAVLGVLGPGMLSPLSVVGAAAGLVLLVLGAMVVARAPRSRALFRIIMGAALAAVVSLAGAGALIALP</sequence>
<keyword evidence="7" id="KW-1185">Reference proteome</keyword>
<comment type="subcellular location">
    <subcellularLocation>
        <location evidence="1">Membrane</location>
        <topology evidence="1">Multi-pass membrane protein</topology>
    </subcellularLocation>
</comment>